<proteinExistence type="predicted"/>
<feature type="chain" id="PRO_5002045624" evidence="1">
    <location>
        <begin position="36"/>
        <end position="68"/>
    </location>
</feature>
<evidence type="ECO:0000256" key="1">
    <source>
        <dbReference type="SAM" id="SignalP"/>
    </source>
</evidence>
<organism evidence="2">
    <name type="scientific">Arundo donax</name>
    <name type="common">Giant reed</name>
    <name type="synonym">Donax arundinaceus</name>
    <dbReference type="NCBI Taxonomy" id="35708"/>
    <lineage>
        <taxon>Eukaryota</taxon>
        <taxon>Viridiplantae</taxon>
        <taxon>Streptophyta</taxon>
        <taxon>Embryophyta</taxon>
        <taxon>Tracheophyta</taxon>
        <taxon>Spermatophyta</taxon>
        <taxon>Magnoliopsida</taxon>
        <taxon>Liliopsida</taxon>
        <taxon>Poales</taxon>
        <taxon>Poaceae</taxon>
        <taxon>PACMAD clade</taxon>
        <taxon>Arundinoideae</taxon>
        <taxon>Arundineae</taxon>
        <taxon>Arundo</taxon>
    </lineage>
</organism>
<accession>A0A0A9F1N9</accession>
<feature type="signal peptide" evidence="1">
    <location>
        <begin position="1"/>
        <end position="35"/>
    </location>
</feature>
<protein>
    <submittedName>
        <fullName evidence="2">Uncharacterized protein</fullName>
    </submittedName>
</protein>
<dbReference type="AlphaFoldDB" id="A0A0A9F1N9"/>
<evidence type="ECO:0000313" key="2">
    <source>
        <dbReference type="EMBL" id="JAE04051.1"/>
    </source>
</evidence>
<reference evidence="2" key="2">
    <citation type="journal article" date="2015" name="Data Brief">
        <title>Shoot transcriptome of the giant reed, Arundo donax.</title>
        <authorList>
            <person name="Barrero R.A."/>
            <person name="Guerrero F.D."/>
            <person name="Moolhuijzen P."/>
            <person name="Goolsby J.A."/>
            <person name="Tidwell J."/>
            <person name="Bellgard S.E."/>
            <person name="Bellgard M.I."/>
        </authorList>
    </citation>
    <scope>NUCLEOTIDE SEQUENCE</scope>
    <source>
        <tissue evidence="2">Shoot tissue taken approximately 20 cm above the soil surface</tissue>
    </source>
</reference>
<keyword evidence="1" id="KW-0732">Signal</keyword>
<name>A0A0A9F1N9_ARUDO</name>
<dbReference type="EMBL" id="GBRH01193845">
    <property type="protein sequence ID" value="JAE04051.1"/>
    <property type="molecule type" value="Transcribed_RNA"/>
</dbReference>
<sequence>MSLRPSLKRGRRMVMLFTDLKVLFLDLALSRSASATLLSRSFSTRRRFIGSTHMEAALPIDLCKDQPD</sequence>
<reference evidence="2" key="1">
    <citation type="submission" date="2014-09" db="EMBL/GenBank/DDBJ databases">
        <authorList>
            <person name="Magalhaes I.L.F."/>
            <person name="Oliveira U."/>
            <person name="Santos F.R."/>
            <person name="Vidigal T.H.D.A."/>
            <person name="Brescovit A.D."/>
            <person name="Santos A.J."/>
        </authorList>
    </citation>
    <scope>NUCLEOTIDE SEQUENCE</scope>
    <source>
        <tissue evidence="2">Shoot tissue taken approximately 20 cm above the soil surface</tissue>
    </source>
</reference>